<evidence type="ECO:0000313" key="3">
    <source>
        <dbReference type="Proteomes" id="UP000183047"/>
    </source>
</evidence>
<accession>A0A1G5DDC6</accession>
<evidence type="ECO:0000259" key="1">
    <source>
        <dbReference type="PROSITE" id="PS51186"/>
    </source>
</evidence>
<dbReference type="CDD" id="cd04301">
    <property type="entry name" value="NAT_SF"/>
    <property type="match status" value="1"/>
</dbReference>
<dbReference type="AlphaFoldDB" id="A0A1G5DDC6"/>
<name>A0A1G5DDC6_9FIRM</name>
<dbReference type="Pfam" id="PF13302">
    <property type="entry name" value="Acetyltransf_3"/>
    <property type="match status" value="1"/>
</dbReference>
<reference evidence="3" key="1">
    <citation type="submission" date="2016-10" db="EMBL/GenBank/DDBJ databases">
        <authorList>
            <person name="Varghese N."/>
            <person name="Submissions S."/>
        </authorList>
    </citation>
    <scope>NUCLEOTIDE SEQUENCE [LARGE SCALE GENOMIC DNA]</scope>
    <source>
        <strain evidence="3">XBD2006</strain>
    </source>
</reference>
<dbReference type="SUPFAM" id="SSF55729">
    <property type="entry name" value="Acyl-CoA N-acyltransferases (Nat)"/>
    <property type="match status" value="1"/>
</dbReference>
<dbReference type="EMBL" id="FMUR01000008">
    <property type="protein sequence ID" value="SCY12430.1"/>
    <property type="molecule type" value="Genomic_DNA"/>
</dbReference>
<dbReference type="InterPro" id="IPR000182">
    <property type="entry name" value="GNAT_dom"/>
</dbReference>
<organism evidence="2 3">
    <name type="scientific">Butyrivibrio hungatei</name>
    <dbReference type="NCBI Taxonomy" id="185008"/>
    <lineage>
        <taxon>Bacteria</taxon>
        <taxon>Bacillati</taxon>
        <taxon>Bacillota</taxon>
        <taxon>Clostridia</taxon>
        <taxon>Lachnospirales</taxon>
        <taxon>Lachnospiraceae</taxon>
        <taxon>Butyrivibrio</taxon>
    </lineage>
</organism>
<proteinExistence type="predicted"/>
<dbReference type="OrthoDB" id="9797989at2"/>
<dbReference type="RefSeq" id="WP_074462101.1">
    <property type="nucleotide sequence ID" value="NZ_FMUR01000008.1"/>
</dbReference>
<dbReference type="PANTHER" id="PTHR39173:SF1">
    <property type="entry name" value="ACETYLTRANSFERASE"/>
    <property type="match status" value="1"/>
</dbReference>
<dbReference type="Proteomes" id="UP000183047">
    <property type="component" value="Unassembled WGS sequence"/>
</dbReference>
<evidence type="ECO:0000313" key="2">
    <source>
        <dbReference type="EMBL" id="SCY12430.1"/>
    </source>
</evidence>
<dbReference type="GO" id="GO:0016747">
    <property type="term" value="F:acyltransferase activity, transferring groups other than amino-acyl groups"/>
    <property type="evidence" value="ECO:0007669"/>
    <property type="project" value="InterPro"/>
</dbReference>
<dbReference type="PROSITE" id="PS51186">
    <property type="entry name" value="GNAT"/>
    <property type="match status" value="1"/>
</dbReference>
<feature type="domain" description="N-acetyltransferase" evidence="1">
    <location>
        <begin position="1"/>
        <end position="175"/>
    </location>
</feature>
<dbReference type="Gene3D" id="3.40.630.30">
    <property type="match status" value="1"/>
</dbReference>
<dbReference type="PANTHER" id="PTHR39173">
    <property type="entry name" value="ACETYLTRANSFERASE"/>
    <property type="match status" value="1"/>
</dbReference>
<protein>
    <submittedName>
        <fullName evidence="2">Predicted acetyltransferase</fullName>
    </submittedName>
</protein>
<gene>
    <name evidence="2" type="ORF">SAMN02910451_01454</name>
</gene>
<dbReference type="InterPro" id="IPR016181">
    <property type="entry name" value="Acyl_CoA_acyltransferase"/>
</dbReference>
<keyword evidence="2" id="KW-0808">Transferase</keyword>
<keyword evidence="3" id="KW-1185">Reference proteome</keyword>
<sequence length="175" mass="20347">MRLVFPRIEHKEKAIDYINEFYEHGSEINGSGGLDYCLKESTYEDWLEGLIKEIDIANIADFDVPRITYFCVREEDDRIVGMINLRLSLINFSKKDAGHIGYSVRPTERRKHYATEILNRALKIYDKMGIDEVLISCEKENVASAGVIMKCGGMLKDEFFSETYKKELKMFVIKR</sequence>